<accession>A0ABT4RFD7</accession>
<organism evidence="1 2">
    <name type="scientific">Solirubrobacter deserti</name>
    <dbReference type="NCBI Taxonomy" id="2282478"/>
    <lineage>
        <taxon>Bacteria</taxon>
        <taxon>Bacillati</taxon>
        <taxon>Actinomycetota</taxon>
        <taxon>Thermoleophilia</taxon>
        <taxon>Solirubrobacterales</taxon>
        <taxon>Solirubrobacteraceae</taxon>
        <taxon>Solirubrobacter</taxon>
    </lineage>
</organism>
<dbReference type="RefSeq" id="WP_238932266.1">
    <property type="nucleotide sequence ID" value="NZ_JAPCID010000008.1"/>
</dbReference>
<proteinExistence type="predicted"/>
<gene>
    <name evidence="1" type="ORF">OJ962_07135</name>
</gene>
<sequence length="123" mass="12892">MHFLRHAFDVGDAIAHGRPLDAQPLGQPGLVCRWGLPARDVDGDSSPMPNGTLTRFGAEYAVGRSGTSVAPMSLIVNLEIERPALIGVGLVRMASRGVSPSAARRAMYSRAGGKIPICVSAIV</sequence>
<dbReference type="Proteomes" id="UP001147700">
    <property type="component" value="Unassembled WGS sequence"/>
</dbReference>
<keyword evidence="2" id="KW-1185">Reference proteome</keyword>
<evidence type="ECO:0000313" key="2">
    <source>
        <dbReference type="Proteomes" id="UP001147700"/>
    </source>
</evidence>
<name>A0ABT4RFD7_9ACTN</name>
<comment type="caution">
    <text evidence="1">The sequence shown here is derived from an EMBL/GenBank/DDBJ whole genome shotgun (WGS) entry which is preliminary data.</text>
</comment>
<evidence type="ECO:0000313" key="1">
    <source>
        <dbReference type="EMBL" id="MDA0137261.1"/>
    </source>
</evidence>
<protein>
    <submittedName>
        <fullName evidence="1">Uncharacterized protein</fullName>
    </submittedName>
</protein>
<reference evidence="1" key="1">
    <citation type="submission" date="2022-10" db="EMBL/GenBank/DDBJ databases">
        <title>The WGS of Solirubrobacter sp. CPCC 204708.</title>
        <authorList>
            <person name="Jiang Z."/>
        </authorList>
    </citation>
    <scope>NUCLEOTIDE SEQUENCE</scope>
    <source>
        <strain evidence="1">CPCC 204708</strain>
    </source>
</reference>
<dbReference type="EMBL" id="JAPCID010000008">
    <property type="protein sequence ID" value="MDA0137261.1"/>
    <property type="molecule type" value="Genomic_DNA"/>
</dbReference>